<evidence type="ECO:0000313" key="2">
    <source>
        <dbReference type="Proteomes" id="UP000789901"/>
    </source>
</evidence>
<accession>A0ABN7V8S9</accession>
<feature type="non-terminal residue" evidence="1">
    <location>
        <position position="1"/>
    </location>
</feature>
<organism evidence="1 2">
    <name type="scientific">Gigaspora margarita</name>
    <dbReference type="NCBI Taxonomy" id="4874"/>
    <lineage>
        <taxon>Eukaryota</taxon>
        <taxon>Fungi</taxon>
        <taxon>Fungi incertae sedis</taxon>
        <taxon>Mucoromycota</taxon>
        <taxon>Glomeromycotina</taxon>
        <taxon>Glomeromycetes</taxon>
        <taxon>Diversisporales</taxon>
        <taxon>Gigasporaceae</taxon>
        <taxon>Gigaspora</taxon>
    </lineage>
</organism>
<evidence type="ECO:0000313" key="1">
    <source>
        <dbReference type="EMBL" id="CAG8744726.1"/>
    </source>
</evidence>
<proteinExistence type="predicted"/>
<protein>
    <submittedName>
        <fullName evidence="1">37928_t:CDS:1</fullName>
    </submittedName>
</protein>
<keyword evidence="2" id="KW-1185">Reference proteome</keyword>
<dbReference type="Proteomes" id="UP000789901">
    <property type="component" value="Unassembled WGS sequence"/>
</dbReference>
<sequence length="120" mass="13808">FNDIFKLQNLQTQYVDDPAQGKKQISQKKKKSLIEKCTPTSKFEASNTSFHYCISTSQSEGPHDPFPNSIAFLREVSTNSTNDYQPPINYYLDYLPYQLTNNINSQSFPIPDGLFDKKKM</sequence>
<name>A0ABN7V8S9_GIGMA</name>
<comment type="caution">
    <text evidence="1">The sequence shown here is derived from an EMBL/GenBank/DDBJ whole genome shotgun (WGS) entry which is preliminary data.</text>
</comment>
<gene>
    <name evidence="1" type="ORF">GMARGA_LOCUS15746</name>
</gene>
<dbReference type="EMBL" id="CAJVQB010011035">
    <property type="protein sequence ID" value="CAG8744726.1"/>
    <property type="molecule type" value="Genomic_DNA"/>
</dbReference>
<reference evidence="1 2" key="1">
    <citation type="submission" date="2021-06" db="EMBL/GenBank/DDBJ databases">
        <authorList>
            <person name="Kallberg Y."/>
            <person name="Tangrot J."/>
            <person name="Rosling A."/>
        </authorList>
    </citation>
    <scope>NUCLEOTIDE SEQUENCE [LARGE SCALE GENOMIC DNA]</scope>
    <source>
        <strain evidence="1 2">120-4 pot B 10/14</strain>
    </source>
</reference>